<evidence type="ECO:0000313" key="2">
    <source>
        <dbReference type="EMBL" id="KAK0735970.1"/>
    </source>
</evidence>
<evidence type="ECO:0000313" key="3">
    <source>
        <dbReference type="Proteomes" id="UP001172159"/>
    </source>
</evidence>
<accession>A0AA40BKN7</accession>
<keyword evidence="3" id="KW-1185">Reference proteome</keyword>
<evidence type="ECO:0008006" key="4">
    <source>
        <dbReference type="Google" id="ProtNLM"/>
    </source>
</evidence>
<protein>
    <recommendedName>
        <fullName evidence="4">Secreted protein</fullName>
    </recommendedName>
</protein>
<comment type="caution">
    <text evidence="2">The sequence shown here is derived from an EMBL/GenBank/DDBJ whole genome shotgun (WGS) entry which is preliminary data.</text>
</comment>
<dbReference type="Proteomes" id="UP001172159">
    <property type="component" value="Unassembled WGS sequence"/>
</dbReference>
<keyword evidence="1" id="KW-0732">Signal</keyword>
<gene>
    <name evidence="2" type="ORF">B0T21DRAFT_366045</name>
</gene>
<sequence length="121" mass="12832">MNHRLSVRCRAHPTLSPTWVCELLLTICQCFGCGLSQAINAPTCHPSLCSSLGLYSPARYQAGSVPFPLTVCGTPDASCQVGKPLFSFAVLLCYSHCTGQPNRSTALPTCSLSSLLASVLQ</sequence>
<evidence type="ECO:0000256" key="1">
    <source>
        <dbReference type="SAM" id="SignalP"/>
    </source>
</evidence>
<feature type="signal peptide" evidence="1">
    <location>
        <begin position="1"/>
        <end position="36"/>
    </location>
</feature>
<proteinExistence type="predicted"/>
<organism evidence="2 3">
    <name type="scientific">Apiosordaria backusii</name>
    <dbReference type="NCBI Taxonomy" id="314023"/>
    <lineage>
        <taxon>Eukaryota</taxon>
        <taxon>Fungi</taxon>
        <taxon>Dikarya</taxon>
        <taxon>Ascomycota</taxon>
        <taxon>Pezizomycotina</taxon>
        <taxon>Sordariomycetes</taxon>
        <taxon>Sordariomycetidae</taxon>
        <taxon>Sordariales</taxon>
        <taxon>Lasiosphaeriaceae</taxon>
        <taxon>Apiosordaria</taxon>
    </lineage>
</organism>
<dbReference type="AlphaFoldDB" id="A0AA40BKN7"/>
<feature type="chain" id="PRO_5041246463" description="Secreted protein" evidence="1">
    <location>
        <begin position="37"/>
        <end position="121"/>
    </location>
</feature>
<name>A0AA40BKN7_9PEZI</name>
<reference evidence="2" key="1">
    <citation type="submission" date="2023-06" db="EMBL/GenBank/DDBJ databases">
        <title>Genome-scale phylogeny and comparative genomics of the fungal order Sordariales.</title>
        <authorList>
            <consortium name="Lawrence Berkeley National Laboratory"/>
            <person name="Hensen N."/>
            <person name="Bonometti L."/>
            <person name="Westerberg I."/>
            <person name="Brannstrom I.O."/>
            <person name="Guillou S."/>
            <person name="Cros-Aarteil S."/>
            <person name="Calhoun S."/>
            <person name="Haridas S."/>
            <person name="Kuo A."/>
            <person name="Mondo S."/>
            <person name="Pangilinan J."/>
            <person name="Riley R."/>
            <person name="Labutti K."/>
            <person name="Andreopoulos B."/>
            <person name="Lipzen A."/>
            <person name="Chen C."/>
            <person name="Yanf M."/>
            <person name="Daum C."/>
            <person name="Ng V."/>
            <person name="Clum A."/>
            <person name="Steindorff A."/>
            <person name="Ohm R."/>
            <person name="Martin F."/>
            <person name="Silar P."/>
            <person name="Natvig D."/>
            <person name="Lalanne C."/>
            <person name="Gautier V."/>
            <person name="Ament-Velasquez S.L."/>
            <person name="Kruys A."/>
            <person name="Hutchinson M.I."/>
            <person name="Powell A.J."/>
            <person name="Barry K."/>
            <person name="Miller A.N."/>
            <person name="Grigoriev I.V."/>
            <person name="Debuchy R."/>
            <person name="Gladieux P."/>
            <person name="Thoren M.H."/>
            <person name="Johannesson H."/>
        </authorList>
    </citation>
    <scope>NUCLEOTIDE SEQUENCE</scope>
    <source>
        <strain evidence="2">CBS 540.89</strain>
    </source>
</reference>
<dbReference type="EMBL" id="JAUKTV010000006">
    <property type="protein sequence ID" value="KAK0735970.1"/>
    <property type="molecule type" value="Genomic_DNA"/>
</dbReference>